<keyword evidence="2" id="KW-0472">Membrane</keyword>
<protein>
    <submittedName>
        <fullName evidence="3">Uncharacterized protein</fullName>
    </submittedName>
</protein>
<evidence type="ECO:0000256" key="1">
    <source>
        <dbReference type="SAM" id="MobiDB-lite"/>
    </source>
</evidence>
<dbReference type="EMBL" id="JWZT01003251">
    <property type="protein sequence ID" value="KII67310.1"/>
    <property type="molecule type" value="Genomic_DNA"/>
</dbReference>
<dbReference type="Proteomes" id="UP000031668">
    <property type="component" value="Unassembled WGS sequence"/>
</dbReference>
<name>A0A0C2MSW6_THEKT</name>
<keyword evidence="2" id="KW-1133">Transmembrane helix</keyword>
<feature type="transmembrane region" description="Helical" evidence="2">
    <location>
        <begin position="306"/>
        <end position="326"/>
    </location>
</feature>
<sequence length="593" mass="67459">MNRGPICNLDIMFKMILRIDGDPRFNTIKVTGDMFRGKRLEGDKTSFTFNWADKFGITIDIFHGQIDNSGKNKIDLVSFNIHEFQTSSKTFLNSGTFVSFTEKSIIFPKKTIRCLSDHKNVGVLRVDILHAVCTFYKIKKHKPIEKTTIKLPQTTKHKLGHQGQMLKNNRTLITTPKRGHQGQMLNYGGTLTIKPKRGHQQQMINNCTTPTIAYKPGHQQQILKDGRSQIVASKHGHQKQMLINDGTPTTKHKRGHQGKIFRNEGTLTTTQKSKVHDHMLNNDETRTTTPEQGLPAQMLKKERTPVVKINLLTICLLLFLVVFWAFKNIKIPFPNESNLMCMLDITFKMILEFKGQKFEINESNILLVFTEYSGGIFECQLSKNSFSIKINSSYSFDDPSHIEFASPTFDILYRKTSSCCDHLTFTNDNSFYIIDNNESYIFPQNTIKFKKIPDINGTLRIDNLNAVCTYKKTQEPSTPVKETTVQPSTAVFVSTEKEKFSTISNTISTKQIVSTEIHNTNTSISSTKAVNAENLKSSSNTKVIVYFVIGCTILILVLCVSKKEIKRSKLKKSHSIRSQQRLMRSRSFVSPTT</sequence>
<evidence type="ECO:0000256" key="2">
    <source>
        <dbReference type="SAM" id="Phobius"/>
    </source>
</evidence>
<evidence type="ECO:0000313" key="3">
    <source>
        <dbReference type="EMBL" id="KII67310.1"/>
    </source>
</evidence>
<gene>
    <name evidence="3" type="ORF">RF11_07733</name>
</gene>
<evidence type="ECO:0000313" key="4">
    <source>
        <dbReference type="Proteomes" id="UP000031668"/>
    </source>
</evidence>
<organism evidence="3 4">
    <name type="scientific">Thelohanellus kitauei</name>
    <name type="common">Myxosporean</name>
    <dbReference type="NCBI Taxonomy" id="669202"/>
    <lineage>
        <taxon>Eukaryota</taxon>
        <taxon>Metazoa</taxon>
        <taxon>Cnidaria</taxon>
        <taxon>Myxozoa</taxon>
        <taxon>Myxosporea</taxon>
        <taxon>Bivalvulida</taxon>
        <taxon>Platysporina</taxon>
        <taxon>Myxobolidae</taxon>
        <taxon>Thelohanellus</taxon>
    </lineage>
</organism>
<comment type="caution">
    <text evidence="3">The sequence shown here is derived from an EMBL/GenBank/DDBJ whole genome shotgun (WGS) entry which is preliminary data.</text>
</comment>
<accession>A0A0C2MSW6</accession>
<feature type="transmembrane region" description="Helical" evidence="2">
    <location>
        <begin position="543"/>
        <end position="561"/>
    </location>
</feature>
<keyword evidence="4" id="KW-1185">Reference proteome</keyword>
<reference evidence="3 4" key="1">
    <citation type="journal article" date="2014" name="Genome Biol. Evol.">
        <title>The genome of the myxosporean Thelohanellus kitauei shows adaptations to nutrient acquisition within its fish host.</title>
        <authorList>
            <person name="Yang Y."/>
            <person name="Xiong J."/>
            <person name="Zhou Z."/>
            <person name="Huo F."/>
            <person name="Miao W."/>
            <person name="Ran C."/>
            <person name="Liu Y."/>
            <person name="Zhang J."/>
            <person name="Feng J."/>
            <person name="Wang M."/>
            <person name="Wang M."/>
            <person name="Wang L."/>
            <person name="Yao B."/>
        </authorList>
    </citation>
    <scope>NUCLEOTIDE SEQUENCE [LARGE SCALE GENOMIC DNA]</scope>
    <source>
        <strain evidence="3">Wuqing</strain>
    </source>
</reference>
<dbReference type="AlphaFoldDB" id="A0A0C2MSW6"/>
<keyword evidence="2" id="KW-0812">Transmembrane</keyword>
<feature type="region of interest" description="Disordered" evidence="1">
    <location>
        <begin position="235"/>
        <end position="256"/>
    </location>
</feature>
<proteinExistence type="predicted"/>